<dbReference type="SUPFAM" id="SSF57716">
    <property type="entry name" value="Glucocorticoid receptor-like (DNA-binding domain)"/>
    <property type="match status" value="1"/>
</dbReference>
<dbReference type="EMBL" id="JARIHO010000023">
    <property type="protein sequence ID" value="KAJ7343117.1"/>
    <property type="molecule type" value="Genomic_DNA"/>
</dbReference>
<keyword evidence="3" id="KW-1185">Reference proteome</keyword>
<reference evidence="2" key="1">
    <citation type="submission" date="2023-03" db="EMBL/GenBank/DDBJ databases">
        <title>Massive genome expansion in bonnet fungi (Mycena s.s.) driven by repeated elements and novel gene families across ecological guilds.</title>
        <authorList>
            <consortium name="Lawrence Berkeley National Laboratory"/>
            <person name="Harder C.B."/>
            <person name="Miyauchi S."/>
            <person name="Viragh M."/>
            <person name="Kuo A."/>
            <person name="Thoen E."/>
            <person name="Andreopoulos B."/>
            <person name="Lu D."/>
            <person name="Skrede I."/>
            <person name="Drula E."/>
            <person name="Henrissat B."/>
            <person name="Morin E."/>
            <person name="Kohler A."/>
            <person name="Barry K."/>
            <person name="LaButti K."/>
            <person name="Morin E."/>
            <person name="Salamov A."/>
            <person name="Lipzen A."/>
            <person name="Mereny Z."/>
            <person name="Hegedus B."/>
            <person name="Baldrian P."/>
            <person name="Stursova M."/>
            <person name="Weitz H."/>
            <person name="Taylor A."/>
            <person name="Grigoriev I.V."/>
            <person name="Nagy L.G."/>
            <person name="Martin F."/>
            <person name="Kauserud H."/>
        </authorList>
    </citation>
    <scope>NUCLEOTIDE SEQUENCE</scope>
    <source>
        <strain evidence="2">CBHHK002</strain>
    </source>
</reference>
<evidence type="ECO:0000313" key="3">
    <source>
        <dbReference type="Proteomes" id="UP001218218"/>
    </source>
</evidence>
<evidence type="ECO:0000313" key="2">
    <source>
        <dbReference type="EMBL" id="KAJ7343117.1"/>
    </source>
</evidence>
<proteinExistence type="predicted"/>
<organism evidence="2 3">
    <name type="scientific">Mycena albidolilacea</name>
    <dbReference type="NCBI Taxonomy" id="1033008"/>
    <lineage>
        <taxon>Eukaryota</taxon>
        <taxon>Fungi</taxon>
        <taxon>Dikarya</taxon>
        <taxon>Basidiomycota</taxon>
        <taxon>Agaricomycotina</taxon>
        <taxon>Agaricomycetes</taxon>
        <taxon>Agaricomycetidae</taxon>
        <taxon>Agaricales</taxon>
        <taxon>Marasmiineae</taxon>
        <taxon>Mycenaceae</taxon>
        <taxon>Mycena</taxon>
    </lineage>
</organism>
<dbReference type="AlphaFoldDB" id="A0AAD6ZWQ7"/>
<feature type="compositionally biased region" description="Polar residues" evidence="1">
    <location>
        <begin position="109"/>
        <end position="118"/>
    </location>
</feature>
<comment type="caution">
    <text evidence="2">The sequence shown here is derived from an EMBL/GenBank/DDBJ whole genome shotgun (WGS) entry which is preliminary data.</text>
</comment>
<evidence type="ECO:0000256" key="1">
    <source>
        <dbReference type="SAM" id="MobiDB-lite"/>
    </source>
</evidence>
<sequence length="288" mass="31489">MPPVRHFDIVGNAEHAVFYDFGPSNSSRKHVSSNAASANPKKLTSHYERRPRTRPTPPPAANHNSPITALAPIPKKLISHDERRRDARPTPPPAANHNSPITALAPLDNNVSAASSMPGNPARSVPVLPRAEPPVATTPAAGDTIEVAYTSLIGFRMRPGMVKTIRRCFNCNTLKTSVWVRSKFHENKIVCTKCSYREGQSLGTPRATAPTEANSGVPLITYTDVAGVKTSATVRKKCFVCGKKSDGSESHKYSAWRRSIENQEKIVCRLCHSEEQEKRIRQASGTAH</sequence>
<accession>A0AAD6ZWQ7</accession>
<evidence type="ECO:0008006" key="4">
    <source>
        <dbReference type="Google" id="ProtNLM"/>
    </source>
</evidence>
<gene>
    <name evidence="2" type="ORF">DFH08DRAFT_871782</name>
</gene>
<feature type="compositionally biased region" description="Basic and acidic residues" evidence="1">
    <location>
        <begin position="78"/>
        <end position="88"/>
    </location>
</feature>
<feature type="region of interest" description="Disordered" evidence="1">
    <location>
        <begin position="24"/>
        <end position="137"/>
    </location>
</feature>
<name>A0AAD6ZWQ7_9AGAR</name>
<protein>
    <recommendedName>
        <fullName evidence="4">GATA-type domain-containing protein</fullName>
    </recommendedName>
</protein>
<dbReference type="Proteomes" id="UP001218218">
    <property type="component" value="Unassembled WGS sequence"/>
</dbReference>